<keyword evidence="1" id="KW-0812">Transmembrane</keyword>
<feature type="non-terminal residue" evidence="2">
    <location>
        <position position="37"/>
    </location>
</feature>
<evidence type="ECO:0000313" key="2">
    <source>
        <dbReference type="EMBL" id="SVD09841.1"/>
    </source>
</evidence>
<name>A0A382SLQ5_9ZZZZ</name>
<gene>
    <name evidence="2" type="ORF">METZ01_LOCUS362695</name>
</gene>
<protein>
    <submittedName>
        <fullName evidence="2">Uncharacterized protein</fullName>
    </submittedName>
</protein>
<feature type="transmembrane region" description="Helical" evidence="1">
    <location>
        <begin position="7"/>
        <end position="28"/>
    </location>
</feature>
<accession>A0A382SLQ5</accession>
<dbReference type="AlphaFoldDB" id="A0A382SLQ5"/>
<dbReference type="EMBL" id="UINC01129447">
    <property type="protein sequence ID" value="SVD09841.1"/>
    <property type="molecule type" value="Genomic_DNA"/>
</dbReference>
<keyword evidence="1" id="KW-1133">Transmembrane helix</keyword>
<evidence type="ECO:0000256" key="1">
    <source>
        <dbReference type="SAM" id="Phobius"/>
    </source>
</evidence>
<proteinExistence type="predicted"/>
<reference evidence="2" key="1">
    <citation type="submission" date="2018-05" db="EMBL/GenBank/DDBJ databases">
        <authorList>
            <person name="Lanie J.A."/>
            <person name="Ng W.-L."/>
            <person name="Kazmierczak K.M."/>
            <person name="Andrzejewski T.M."/>
            <person name="Davidsen T.M."/>
            <person name="Wayne K.J."/>
            <person name="Tettelin H."/>
            <person name="Glass J.I."/>
            <person name="Rusch D."/>
            <person name="Podicherti R."/>
            <person name="Tsui H.-C.T."/>
            <person name="Winkler M.E."/>
        </authorList>
    </citation>
    <scope>NUCLEOTIDE SEQUENCE</scope>
</reference>
<keyword evidence="1" id="KW-0472">Membrane</keyword>
<organism evidence="2">
    <name type="scientific">marine metagenome</name>
    <dbReference type="NCBI Taxonomy" id="408172"/>
    <lineage>
        <taxon>unclassified sequences</taxon>
        <taxon>metagenomes</taxon>
        <taxon>ecological metagenomes</taxon>
    </lineage>
</organism>
<sequence>MSRWQRIALLLLSDIAAVNLASVLFLWMKFAGRGLET</sequence>